<dbReference type="AlphaFoldDB" id="A0A919TZH6"/>
<name>A0A919TZH6_9CELL</name>
<protein>
    <submittedName>
        <fullName evidence="2">Uncharacterized protein</fullName>
    </submittedName>
</protein>
<dbReference type="EMBL" id="BONK01000004">
    <property type="protein sequence ID" value="GIG20873.1"/>
    <property type="molecule type" value="Genomic_DNA"/>
</dbReference>
<sequence>MSCELAHEAGLPDPSATPQHDGDAAVGSSAGAHDVELRAQLAQLPLSTDKHFSSDDYW</sequence>
<accession>A0A919TZH6</accession>
<evidence type="ECO:0000313" key="2">
    <source>
        <dbReference type="EMBL" id="GIG20873.1"/>
    </source>
</evidence>
<reference evidence="2" key="1">
    <citation type="submission" date="2021-01" db="EMBL/GenBank/DDBJ databases">
        <title>Whole genome shotgun sequence of Cellulomonas chitinilytica NBRC 110799.</title>
        <authorList>
            <person name="Komaki H."/>
            <person name="Tamura T."/>
        </authorList>
    </citation>
    <scope>NUCLEOTIDE SEQUENCE</scope>
    <source>
        <strain evidence="2">NBRC 110799</strain>
    </source>
</reference>
<evidence type="ECO:0000313" key="3">
    <source>
        <dbReference type="Proteomes" id="UP000632740"/>
    </source>
</evidence>
<comment type="caution">
    <text evidence="2">The sequence shown here is derived from an EMBL/GenBank/DDBJ whole genome shotgun (WGS) entry which is preliminary data.</text>
</comment>
<evidence type="ECO:0000256" key="1">
    <source>
        <dbReference type="SAM" id="MobiDB-lite"/>
    </source>
</evidence>
<feature type="region of interest" description="Disordered" evidence="1">
    <location>
        <begin position="1"/>
        <end position="31"/>
    </location>
</feature>
<dbReference type="Proteomes" id="UP000632740">
    <property type="component" value="Unassembled WGS sequence"/>
</dbReference>
<keyword evidence="3" id="KW-1185">Reference proteome</keyword>
<gene>
    <name evidence="2" type="ORF">Cch01nite_15970</name>
</gene>
<organism evidence="2 3">
    <name type="scientific">Cellulomonas chitinilytica</name>
    <dbReference type="NCBI Taxonomy" id="398759"/>
    <lineage>
        <taxon>Bacteria</taxon>
        <taxon>Bacillati</taxon>
        <taxon>Actinomycetota</taxon>
        <taxon>Actinomycetes</taxon>
        <taxon>Micrococcales</taxon>
        <taxon>Cellulomonadaceae</taxon>
        <taxon>Cellulomonas</taxon>
    </lineage>
</organism>
<proteinExistence type="predicted"/>